<evidence type="ECO:0000256" key="1">
    <source>
        <dbReference type="SAM" id="MobiDB-lite"/>
    </source>
</evidence>
<gene>
    <name evidence="2" type="ORF">Pmani_011795</name>
</gene>
<proteinExistence type="predicted"/>
<dbReference type="EMBL" id="JAWZYT010000953">
    <property type="protein sequence ID" value="KAK4317087.1"/>
    <property type="molecule type" value="Genomic_DNA"/>
</dbReference>
<evidence type="ECO:0000313" key="2">
    <source>
        <dbReference type="EMBL" id="KAK4317087.1"/>
    </source>
</evidence>
<feature type="compositionally biased region" description="Acidic residues" evidence="1">
    <location>
        <begin position="145"/>
        <end position="174"/>
    </location>
</feature>
<dbReference type="Proteomes" id="UP001292094">
    <property type="component" value="Unassembled WGS sequence"/>
</dbReference>
<name>A0AAE1UB52_9EUCA</name>
<protein>
    <submittedName>
        <fullName evidence="2">Uncharacterized protein</fullName>
    </submittedName>
</protein>
<feature type="compositionally biased region" description="Acidic residues" evidence="1">
    <location>
        <begin position="107"/>
        <end position="116"/>
    </location>
</feature>
<accession>A0AAE1UB52</accession>
<sequence>MRRRNLVREAGVRLGSLLTKPCPPSSTRVILPSLTTYLRAPSLLPLPAVDPSRRVTSLPRYTAAVMLPVYVIFSTASSVLCQNSRDRKSFSYMFSVCEQFSKRGLDGDEGADEGDEDIKAGGPESCLSGTPGPPDDWSRSRQDEEREEEEEEEEEVEDKEEEEEEVEDKEEEEN</sequence>
<dbReference type="AlphaFoldDB" id="A0AAE1UB52"/>
<evidence type="ECO:0000313" key="3">
    <source>
        <dbReference type="Proteomes" id="UP001292094"/>
    </source>
</evidence>
<comment type="caution">
    <text evidence="2">The sequence shown here is derived from an EMBL/GenBank/DDBJ whole genome shotgun (WGS) entry which is preliminary data.</text>
</comment>
<organism evidence="2 3">
    <name type="scientific">Petrolisthes manimaculis</name>
    <dbReference type="NCBI Taxonomy" id="1843537"/>
    <lineage>
        <taxon>Eukaryota</taxon>
        <taxon>Metazoa</taxon>
        <taxon>Ecdysozoa</taxon>
        <taxon>Arthropoda</taxon>
        <taxon>Crustacea</taxon>
        <taxon>Multicrustacea</taxon>
        <taxon>Malacostraca</taxon>
        <taxon>Eumalacostraca</taxon>
        <taxon>Eucarida</taxon>
        <taxon>Decapoda</taxon>
        <taxon>Pleocyemata</taxon>
        <taxon>Anomura</taxon>
        <taxon>Galatheoidea</taxon>
        <taxon>Porcellanidae</taxon>
        <taxon>Petrolisthes</taxon>
    </lineage>
</organism>
<feature type="region of interest" description="Disordered" evidence="1">
    <location>
        <begin position="103"/>
        <end position="174"/>
    </location>
</feature>
<reference evidence="2" key="1">
    <citation type="submission" date="2023-11" db="EMBL/GenBank/DDBJ databases">
        <title>Genome assemblies of two species of porcelain crab, Petrolisthes cinctipes and Petrolisthes manimaculis (Anomura: Porcellanidae).</title>
        <authorList>
            <person name="Angst P."/>
        </authorList>
    </citation>
    <scope>NUCLEOTIDE SEQUENCE</scope>
    <source>
        <strain evidence="2">PB745_02</strain>
        <tissue evidence="2">Gill</tissue>
    </source>
</reference>
<keyword evidence="3" id="KW-1185">Reference proteome</keyword>